<keyword evidence="3" id="KW-0804">Transcription</keyword>
<evidence type="ECO:0000256" key="1">
    <source>
        <dbReference type="ARBA" id="ARBA00023015"/>
    </source>
</evidence>
<keyword evidence="7" id="KW-1185">Reference proteome</keyword>
<organism evidence="6 7">
    <name type="scientific">Teichococcus aestuarii</name>
    <dbReference type="NCBI Taxonomy" id="568898"/>
    <lineage>
        <taxon>Bacteria</taxon>
        <taxon>Pseudomonadati</taxon>
        <taxon>Pseudomonadota</taxon>
        <taxon>Alphaproteobacteria</taxon>
        <taxon>Acetobacterales</taxon>
        <taxon>Roseomonadaceae</taxon>
        <taxon>Roseomonas</taxon>
    </lineage>
</organism>
<dbReference type="Gene3D" id="1.10.357.10">
    <property type="entry name" value="Tetracycline Repressor, domain 2"/>
    <property type="match status" value="1"/>
</dbReference>
<dbReference type="OrthoDB" id="9787680at2"/>
<evidence type="ECO:0000259" key="5">
    <source>
        <dbReference type="PROSITE" id="PS50977"/>
    </source>
</evidence>
<evidence type="ECO:0000313" key="7">
    <source>
        <dbReference type="Proteomes" id="UP000245048"/>
    </source>
</evidence>
<feature type="domain" description="HTH tetR-type" evidence="5">
    <location>
        <begin position="1"/>
        <end position="61"/>
    </location>
</feature>
<dbReference type="InterPro" id="IPR001647">
    <property type="entry name" value="HTH_TetR"/>
</dbReference>
<dbReference type="InterPro" id="IPR009057">
    <property type="entry name" value="Homeodomain-like_sf"/>
</dbReference>
<evidence type="ECO:0000313" key="6">
    <source>
        <dbReference type="EMBL" id="PWC26722.1"/>
    </source>
</evidence>
<evidence type="ECO:0000256" key="4">
    <source>
        <dbReference type="PROSITE-ProRule" id="PRU00335"/>
    </source>
</evidence>
<dbReference type="PROSITE" id="PS50977">
    <property type="entry name" value="HTH_TETR_2"/>
    <property type="match status" value="1"/>
</dbReference>
<gene>
    <name evidence="6" type="ORF">CR165_21805</name>
</gene>
<dbReference type="PRINTS" id="PR00455">
    <property type="entry name" value="HTHTETR"/>
</dbReference>
<comment type="caution">
    <text evidence="6">The sequence shown here is derived from an EMBL/GenBank/DDBJ whole genome shotgun (WGS) entry which is preliminary data.</text>
</comment>
<keyword evidence="2 4" id="KW-0238">DNA-binding</keyword>
<dbReference type="AlphaFoldDB" id="A0A2U1UYJ2"/>
<dbReference type="GO" id="GO:0003677">
    <property type="term" value="F:DNA binding"/>
    <property type="evidence" value="ECO:0007669"/>
    <property type="project" value="UniProtKB-UniRule"/>
</dbReference>
<keyword evidence="1" id="KW-0805">Transcription regulation</keyword>
<name>A0A2U1UYJ2_9PROT</name>
<feature type="DNA-binding region" description="H-T-H motif" evidence="4">
    <location>
        <begin position="24"/>
        <end position="43"/>
    </location>
</feature>
<dbReference type="PANTHER" id="PTHR47506">
    <property type="entry name" value="TRANSCRIPTIONAL REGULATORY PROTEIN"/>
    <property type="match status" value="1"/>
</dbReference>
<dbReference type="SUPFAM" id="SSF46689">
    <property type="entry name" value="Homeodomain-like"/>
    <property type="match status" value="1"/>
</dbReference>
<dbReference type="SUPFAM" id="SSF48498">
    <property type="entry name" value="Tetracyclin repressor-like, C-terminal domain"/>
    <property type="match status" value="1"/>
</dbReference>
<sequence length="189" mass="19767">MDKRMDIIAAAVAAFEADGFRGLGVDRVLAPSGASTRTLYKHFGSKEGLVLAVLEERHRRFAEALEAAAPEGAGEGSGAEPVAVLFDTLRRWLGEHGARGCMLLRARAEYAGASDEIVALVRRQKQEFRALVATRVAAALGREDARLATQIWLLFEGATAAASVAEPEVVEAAKAAAAALLGAARGAAA</sequence>
<dbReference type="Proteomes" id="UP000245048">
    <property type="component" value="Unassembled WGS sequence"/>
</dbReference>
<evidence type="ECO:0000256" key="2">
    <source>
        <dbReference type="ARBA" id="ARBA00023125"/>
    </source>
</evidence>
<accession>A0A2U1UYJ2</accession>
<dbReference type="PANTHER" id="PTHR47506:SF1">
    <property type="entry name" value="HTH-TYPE TRANSCRIPTIONAL REGULATOR YJDC"/>
    <property type="match status" value="1"/>
</dbReference>
<evidence type="ECO:0000256" key="3">
    <source>
        <dbReference type="ARBA" id="ARBA00023163"/>
    </source>
</evidence>
<proteinExistence type="predicted"/>
<dbReference type="InterPro" id="IPR036271">
    <property type="entry name" value="Tet_transcr_reg_TetR-rel_C_sf"/>
</dbReference>
<dbReference type="Pfam" id="PF00440">
    <property type="entry name" value="TetR_N"/>
    <property type="match status" value="1"/>
</dbReference>
<protein>
    <submittedName>
        <fullName evidence="6">TetR family transcriptional regulator</fullName>
    </submittedName>
</protein>
<reference evidence="7" key="1">
    <citation type="submission" date="2017-10" db="EMBL/GenBank/DDBJ databases">
        <authorList>
            <person name="Toshchakov S.V."/>
            <person name="Goeva M.A."/>
        </authorList>
    </citation>
    <scope>NUCLEOTIDE SEQUENCE [LARGE SCALE GENOMIC DNA]</scope>
    <source>
        <strain evidence="7">JR1/69-1-13</strain>
    </source>
</reference>
<dbReference type="EMBL" id="PDOA01000026">
    <property type="protein sequence ID" value="PWC26722.1"/>
    <property type="molecule type" value="Genomic_DNA"/>
</dbReference>